<dbReference type="EMBL" id="GGEC01085388">
    <property type="protein sequence ID" value="MBX65872.1"/>
    <property type="molecule type" value="Transcribed_RNA"/>
</dbReference>
<accession>A0A2P2QFT0</accession>
<protein>
    <submittedName>
        <fullName evidence="1">Uncharacterized protein</fullName>
    </submittedName>
</protein>
<reference evidence="1" key="1">
    <citation type="submission" date="2018-02" db="EMBL/GenBank/DDBJ databases">
        <title>Rhizophora mucronata_Transcriptome.</title>
        <authorList>
            <person name="Meera S.P."/>
            <person name="Sreeshan A."/>
            <person name="Augustine A."/>
        </authorList>
    </citation>
    <scope>NUCLEOTIDE SEQUENCE</scope>
    <source>
        <tissue evidence="1">Leaf</tissue>
    </source>
</reference>
<dbReference type="AlphaFoldDB" id="A0A2P2QFT0"/>
<name>A0A2P2QFT0_RHIMU</name>
<proteinExistence type="predicted"/>
<organism evidence="1">
    <name type="scientific">Rhizophora mucronata</name>
    <name type="common">Asiatic mangrove</name>
    <dbReference type="NCBI Taxonomy" id="61149"/>
    <lineage>
        <taxon>Eukaryota</taxon>
        <taxon>Viridiplantae</taxon>
        <taxon>Streptophyta</taxon>
        <taxon>Embryophyta</taxon>
        <taxon>Tracheophyta</taxon>
        <taxon>Spermatophyta</taxon>
        <taxon>Magnoliopsida</taxon>
        <taxon>eudicotyledons</taxon>
        <taxon>Gunneridae</taxon>
        <taxon>Pentapetalae</taxon>
        <taxon>rosids</taxon>
        <taxon>fabids</taxon>
        <taxon>Malpighiales</taxon>
        <taxon>Rhizophoraceae</taxon>
        <taxon>Rhizophora</taxon>
    </lineage>
</organism>
<evidence type="ECO:0000313" key="1">
    <source>
        <dbReference type="EMBL" id="MBX65872.1"/>
    </source>
</evidence>
<sequence>MKFRFPISILPTNLRISTNLTH</sequence>